<dbReference type="EMBL" id="CAWYQH010000130">
    <property type="protein sequence ID" value="CAK8692391.1"/>
    <property type="molecule type" value="Genomic_DNA"/>
</dbReference>
<accession>A0ABP0GKW1</accession>
<gene>
    <name evidence="1" type="ORF">CVLEPA_LOCUS25663</name>
</gene>
<organism evidence="1 2">
    <name type="scientific">Clavelina lepadiformis</name>
    <name type="common">Light-bulb sea squirt</name>
    <name type="synonym">Ascidia lepadiformis</name>
    <dbReference type="NCBI Taxonomy" id="159417"/>
    <lineage>
        <taxon>Eukaryota</taxon>
        <taxon>Metazoa</taxon>
        <taxon>Chordata</taxon>
        <taxon>Tunicata</taxon>
        <taxon>Ascidiacea</taxon>
        <taxon>Aplousobranchia</taxon>
        <taxon>Clavelinidae</taxon>
        <taxon>Clavelina</taxon>
    </lineage>
</organism>
<name>A0ABP0GKW1_CLALP</name>
<protein>
    <submittedName>
        <fullName evidence="1">Uncharacterized protein</fullName>
    </submittedName>
</protein>
<comment type="caution">
    <text evidence="1">The sequence shown here is derived from an EMBL/GenBank/DDBJ whole genome shotgun (WGS) entry which is preliminary data.</text>
</comment>
<keyword evidence="2" id="KW-1185">Reference proteome</keyword>
<sequence length="129" mass="14629">MAYFFTLQYHGLVQDRPAAARQNQHHDKHMPSSGFILMTYILNHDVQENVVTSVQCRYRNVVWALLGMTRIAVKSGVILKYRFTAADWGTFCVAFYLLPVRLLHQSVGAVQESSKLSTNAKNAPVSDRD</sequence>
<dbReference type="Proteomes" id="UP001642483">
    <property type="component" value="Unassembled WGS sequence"/>
</dbReference>
<reference evidence="1 2" key="1">
    <citation type="submission" date="2024-02" db="EMBL/GenBank/DDBJ databases">
        <authorList>
            <person name="Daric V."/>
            <person name="Darras S."/>
        </authorList>
    </citation>
    <scope>NUCLEOTIDE SEQUENCE [LARGE SCALE GENOMIC DNA]</scope>
</reference>
<evidence type="ECO:0000313" key="2">
    <source>
        <dbReference type="Proteomes" id="UP001642483"/>
    </source>
</evidence>
<evidence type="ECO:0000313" key="1">
    <source>
        <dbReference type="EMBL" id="CAK8692391.1"/>
    </source>
</evidence>
<proteinExistence type="predicted"/>